<dbReference type="RefSeq" id="WP_068151958.1">
    <property type="nucleotide sequence ID" value="NZ_JBHSCR010000005.1"/>
</dbReference>
<keyword evidence="3" id="KW-1185">Reference proteome</keyword>
<dbReference type="PANTHER" id="PTHR37844">
    <property type="entry name" value="SER/THR PROTEIN PHOSPHATASE SUPERFAMILY (AFU_ORTHOLOGUE AFUA_1G14840)"/>
    <property type="match status" value="1"/>
</dbReference>
<dbReference type="PANTHER" id="PTHR37844:SF2">
    <property type="entry name" value="SER_THR PROTEIN PHOSPHATASE SUPERFAMILY (AFU_ORTHOLOGUE AFUA_1G14840)"/>
    <property type="match status" value="1"/>
</dbReference>
<dbReference type="Gene3D" id="3.60.21.10">
    <property type="match status" value="1"/>
</dbReference>
<name>A0ABV8UAY6_9PROT</name>
<proteinExistence type="predicted"/>
<dbReference type="Proteomes" id="UP001595776">
    <property type="component" value="Unassembled WGS sequence"/>
</dbReference>
<accession>A0ABV8UAY6</accession>
<sequence length="263" mass="29062">MKIAFGSDLHFEFGGARPSLEAIRDVDLLVLAGDIAKGRGGLHNEPLFIEYAKSYADELHIPVVTVLGNHELYGEEYHAFLKASQSAAAEQDLVHFLENNAVVFDGVRVLGCALWTDFKLGDNEAIARQEAYNTVNDYKRISIRNKGGGTRSLTPAETAGFNEVSRIFLEKELAVPFQGPTVVVTHFPPIFMSDPQYEGDALSPYFCNGWQEKIESGVLSPDVWIAGHTHYSMAVTIGRTRIVSRQGGYPGELEPFEWGVIEI</sequence>
<dbReference type="Pfam" id="PF00149">
    <property type="entry name" value="Metallophos"/>
    <property type="match status" value="1"/>
</dbReference>
<dbReference type="SUPFAM" id="SSF56300">
    <property type="entry name" value="Metallo-dependent phosphatases"/>
    <property type="match status" value="1"/>
</dbReference>
<evidence type="ECO:0000259" key="1">
    <source>
        <dbReference type="Pfam" id="PF00149"/>
    </source>
</evidence>
<dbReference type="EMBL" id="JBHSCR010000005">
    <property type="protein sequence ID" value="MFC4347966.1"/>
    <property type="molecule type" value="Genomic_DNA"/>
</dbReference>
<comment type="caution">
    <text evidence="2">The sequence shown here is derived from an EMBL/GenBank/DDBJ whole genome shotgun (WGS) entry which is preliminary data.</text>
</comment>
<organism evidence="2 3">
    <name type="scientific">Kordiimonas lipolytica</name>
    <dbReference type="NCBI Taxonomy" id="1662421"/>
    <lineage>
        <taxon>Bacteria</taxon>
        <taxon>Pseudomonadati</taxon>
        <taxon>Pseudomonadota</taxon>
        <taxon>Alphaproteobacteria</taxon>
        <taxon>Kordiimonadales</taxon>
        <taxon>Kordiimonadaceae</taxon>
        <taxon>Kordiimonas</taxon>
    </lineage>
</organism>
<dbReference type="InterPro" id="IPR029052">
    <property type="entry name" value="Metallo-depent_PP-like"/>
</dbReference>
<evidence type="ECO:0000313" key="2">
    <source>
        <dbReference type="EMBL" id="MFC4347966.1"/>
    </source>
</evidence>
<feature type="domain" description="Calcineurin-like phosphoesterase" evidence="1">
    <location>
        <begin position="1"/>
        <end position="231"/>
    </location>
</feature>
<evidence type="ECO:0000313" key="3">
    <source>
        <dbReference type="Proteomes" id="UP001595776"/>
    </source>
</evidence>
<dbReference type="InterPro" id="IPR004843">
    <property type="entry name" value="Calcineurin-like_PHP"/>
</dbReference>
<gene>
    <name evidence="2" type="ORF">ACFO5Q_08930</name>
</gene>
<protein>
    <submittedName>
        <fullName evidence="2">Metallophosphoesterase</fullName>
    </submittedName>
</protein>
<reference evidence="3" key="1">
    <citation type="journal article" date="2019" name="Int. J. Syst. Evol. Microbiol.">
        <title>The Global Catalogue of Microorganisms (GCM) 10K type strain sequencing project: providing services to taxonomists for standard genome sequencing and annotation.</title>
        <authorList>
            <consortium name="The Broad Institute Genomics Platform"/>
            <consortium name="The Broad Institute Genome Sequencing Center for Infectious Disease"/>
            <person name="Wu L."/>
            <person name="Ma J."/>
        </authorList>
    </citation>
    <scope>NUCLEOTIDE SEQUENCE [LARGE SCALE GENOMIC DNA]</scope>
    <source>
        <strain evidence="3">CGMCC 1.15304</strain>
    </source>
</reference>